<dbReference type="RefSeq" id="WP_220102396.1">
    <property type="nucleotide sequence ID" value="NZ_JAHZSS010000001.1"/>
</dbReference>
<evidence type="ECO:0000313" key="3">
    <source>
        <dbReference type="Proteomes" id="UP001166251"/>
    </source>
</evidence>
<dbReference type="Proteomes" id="UP001166251">
    <property type="component" value="Unassembled WGS sequence"/>
</dbReference>
<proteinExistence type="predicted"/>
<reference evidence="2" key="1">
    <citation type="submission" date="2021-07" db="EMBL/GenBank/DDBJ databases">
        <title>Neiella marina sp. nov., isolated from the intestinal content of sea cucumber Apostichopus japonicus.</title>
        <authorList>
            <person name="Bai X."/>
        </authorList>
    </citation>
    <scope>NUCLEOTIDE SEQUENCE</scope>
    <source>
        <strain evidence="2">126</strain>
    </source>
</reference>
<organism evidence="2 3">
    <name type="scientific">Neiella holothuriorum</name>
    <dbReference type="NCBI Taxonomy" id="2870530"/>
    <lineage>
        <taxon>Bacteria</taxon>
        <taxon>Pseudomonadati</taxon>
        <taxon>Pseudomonadota</taxon>
        <taxon>Gammaproteobacteria</taxon>
        <taxon>Alteromonadales</taxon>
        <taxon>Echinimonadaceae</taxon>
        <taxon>Neiella</taxon>
    </lineage>
</organism>
<sequence>MKSTIKRLTITAVALMAASHVWANQDSVQLSHGVDESAGKLPAYIITLADATFYLEKQGGGLSSIVDRDGVNWLGFHNKKGSGHQGEYRGFPNAVHKQDGNYFHAQNATTDFSSSEVAINSAQHVRIVFTSGNTKWQGVYDFYPDRCDFTMTRVSPGFHYWVLYEGVPGGSMDKTDFWFASVDDKKHPIEESHHGDLPAPEWFAFGDADSSRMLYVVQHDDDALADSYEHRPFMTVMGFGRLHKDKFLNTPNTFSIGFVESTHYSDVQQRIHDIVGMPVATESSE</sequence>
<comment type="caution">
    <text evidence="2">The sequence shown here is derived from an EMBL/GenBank/DDBJ whole genome shotgun (WGS) entry which is preliminary data.</text>
</comment>
<name>A0ABS7EBM3_9GAMM</name>
<feature type="signal peptide" evidence="1">
    <location>
        <begin position="1"/>
        <end position="23"/>
    </location>
</feature>
<feature type="chain" id="PRO_5046229738" evidence="1">
    <location>
        <begin position="24"/>
        <end position="285"/>
    </location>
</feature>
<keyword evidence="3" id="KW-1185">Reference proteome</keyword>
<evidence type="ECO:0000313" key="2">
    <source>
        <dbReference type="EMBL" id="MBW8189729.1"/>
    </source>
</evidence>
<dbReference type="EMBL" id="JAHZSS010000001">
    <property type="protein sequence ID" value="MBW8189729.1"/>
    <property type="molecule type" value="Genomic_DNA"/>
</dbReference>
<keyword evidence="1" id="KW-0732">Signal</keyword>
<gene>
    <name evidence="2" type="ORF">K0504_01665</name>
</gene>
<accession>A0ABS7EBM3</accession>
<evidence type="ECO:0000256" key="1">
    <source>
        <dbReference type="SAM" id="SignalP"/>
    </source>
</evidence>
<protein>
    <submittedName>
        <fullName evidence="2">Uncharacterized protein</fullName>
    </submittedName>
</protein>